<dbReference type="OrthoDB" id="6880023at2"/>
<gene>
    <name evidence="1" type="ORF">Y882_02580</name>
</gene>
<dbReference type="Pfam" id="PF24175">
    <property type="entry name" value="SU10_adaptor"/>
    <property type="match status" value="1"/>
</dbReference>
<evidence type="ECO:0000313" key="1">
    <source>
        <dbReference type="EMBL" id="KLD65427.1"/>
    </source>
</evidence>
<sequence>MNLGLLRQSLREEILDDAVEPFLWSDDTLNRYLNNAVREACIRARMLRDDASSATSVCRVAVDPATSGRVAIDPSIIAIRSGSLSDGLHPLWAVSSNDMDRLEPGWDAGRMEQGTPRYIVMDLAQKVVQLWPRPSAALTLQLRVWRMPLATELMVEDDDEPVVHLPDAEELRHWAAHEAFLKRDEDTINEDASSKHLALFEQRFGSRPSFHEMARWADSPPRVRRTTMF</sequence>
<dbReference type="STRING" id="1440762.Y882_02580"/>
<reference evidence="1 2" key="1">
    <citation type="journal article" date="2015" name="Antonie Van Leeuwenhoek">
        <title>A phylogenomic and molecular marker based taxonomic framework for the order Xanthomonadales: proposal to transfer the families Algiphilaceae and Solimonadaceae to the order Nevskiales ord. nov. and to create a new family within the order Xanthomonadales, the family Rhodanobacteraceae fam. nov., containing the genus Rhodanobacter and its closest relatives.</title>
        <authorList>
            <person name="Naushad S."/>
            <person name="Adeolu M."/>
            <person name="Wong S."/>
            <person name="Sohail M."/>
            <person name="Schellhorn H.E."/>
            <person name="Gupta R.S."/>
        </authorList>
    </citation>
    <scope>NUCLEOTIDE SEQUENCE [LARGE SCALE GENOMIC DNA]</scope>
    <source>
        <strain evidence="1 2">DSM 16301</strain>
    </source>
</reference>
<dbReference type="EMBL" id="JPLA01000006">
    <property type="protein sequence ID" value="KLD65427.1"/>
    <property type="molecule type" value="Genomic_DNA"/>
</dbReference>
<name>A0A0G9HCJ7_9GAMM</name>
<dbReference type="InterPro" id="IPR056209">
    <property type="entry name" value="SU10_adaptor"/>
</dbReference>
<evidence type="ECO:0000313" key="2">
    <source>
        <dbReference type="Proteomes" id="UP000035481"/>
    </source>
</evidence>
<comment type="caution">
    <text evidence="1">The sequence shown here is derived from an EMBL/GenBank/DDBJ whole genome shotgun (WGS) entry which is preliminary data.</text>
</comment>
<dbReference type="AlphaFoldDB" id="A0A0G9HCJ7"/>
<dbReference type="PATRIC" id="fig|1440762.4.peg.3297"/>
<dbReference type="Proteomes" id="UP000035481">
    <property type="component" value="Unassembled WGS sequence"/>
</dbReference>
<accession>A0A0G9HCJ7</accession>
<dbReference type="RefSeq" id="WP_046970309.1">
    <property type="nucleotide sequence ID" value="NZ_JPLA01000006.1"/>
</dbReference>
<protein>
    <submittedName>
        <fullName evidence="1">Uncharacterized protein</fullName>
    </submittedName>
</protein>
<proteinExistence type="predicted"/>
<organism evidence="1 2">
    <name type="scientific">Dyella japonica DSM 16301</name>
    <dbReference type="NCBI Taxonomy" id="1440762"/>
    <lineage>
        <taxon>Bacteria</taxon>
        <taxon>Pseudomonadati</taxon>
        <taxon>Pseudomonadota</taxon>
        <taxon>Gammaproteobacteria</taxon>
        <taxon>Lysobacterales</taxon>
        <taxon>Rhodanobacteraceae</taxon>
        <taxon>Dyella</taxon>
    </lineage>
</organism>